<dbReference type="PANTHER" id="PTHR12431:SF14">
    <property type="entry name" value="LD15323P"/>
    <property type="match status" value="1"/>
</dbReference>
<evidence type="ECO:0000256" key="5">
    <source>
        <dbReference type="ARBA" id="ARBA00022448"/>
    </source>
</evidence>
<dbReference type="Pfam" id="PF21273">
    <property type="entry name" value="SNX17-27-31_F1_FERM"/>
    <property type="match status" value="1"/>
</dbReference>
<dbReference type="Gene3D" id="3.10.20.90">
    <property type="entry name" value="Phosphatidylinositol 3-kinase Catalytic Subunit, Chain A, domain 1"/>
    <property type="match status" value="1"/>
</dbReference>
<feature type="region of interest" description="Disordered" evidence="13">
    <location>
        <begin position="433"/>
        <end position="524"/>
    </location>
</feature>
<dbReference type="Proteomes" id="UP000821866">
    <property type="component" value="Unassembled WGS sequence"/>
</dbReference>
<evidence type="ECO:0000256" key="7">
    <source>
        <dbReference type="ARBA" id="ARBA00022753"/>
    </source>
</evidence>
<dbReference type="Pfam" id="PF00787">
    <property type="entry name" value="PX"/>
    <property type="match status" value="1"/>
</dbReference>
<gene>
    <name evidence="16" type="ORF">HPB51_015397</name>
</gene>
<feature type="compositionally biased region" description="Low complexity" evidence="13">
    <location>
        <begin position="434"/>
        <end position="445"/>
    </location>
</feature>
<dbReference type="GO" id="GO:0007165">
    <property type="term" value="P:signal transduction"/>
    <property type="evidence" value="ECO:0007669"/>
    <property type="project" value="InterPro"/>
</dbReference>
<dbReference type="InterPro" id="IPR036871">
    <property type="entry name" value="PX_dom_sf"/>
</dbReference>
<evidence type="ECO:0000313" key="17">
    <source>
        <dbReference type="Proteomes" id="UP000821866"/>
    </source>
</evidence>
<evidence type="ECO:0000256" key="2">
    <source>
        <dbReference type="ARBA" id="ARBA00004412"/>
    </source>
</evidence>
<dbReference type="GO" id="GO:0006886">
    <property type="term" value="P:intracellular protein transport"/>
    <property type="evidence" value="ECO:0007669"/>
    <property type="project" value="TreeGrafter"/>
</dbReference>
<dbReference type="VEuPathDB" id="VectorBase:LOC119170367"/>
<dbReference type="GO" id="GO:0035091">
    <property type="term" value="F:phosphatidylinositol binding"/>
    <property type="evidence" value="ECO:0007669"/>
    <property type="project" value="InterPro"/>
</dbReference>
<keyword evidence="6" id="KW-0963">Cytoplasm</keyword>
<evidence type="ECO:0000313" key="16">
    <source>
        <dbReference type="EMBL" id="KAH8026048.1"/>
    </source>
</evidence>
<evidence type="ECO:0000256" key="11">
    <source>
        <dbReference type="ARBA" id="ARBA00023329"/>
    </source>
</evidence>
<comment type="function">
    <text evidence="12">Critical regulator of endosomal recycling of numerous surface proteins, including integrins, signaling receptor and channels. Binds to NPxY sequences in the cytoplasmic tails of target cargos. Associates with retriever and CCC complexes to prevent lysosomal degradation and promote cell surface recycling of numerous cargos such as integrins ITGB1, ITGB5 and their associated alpha subunits. Also required for maintenance of normal cell surface levels of APP and LRP1. Interacts with membranes containing phosphatidylinositol 3-phosphate (PtdIns(3P)).</text>
</comment>
<dbReference type="InterPro" id="IPR048763">
    <property type="entry name" value="SNX17-31_FERM_F1"/>
</dbReference>
<keyword evidence="9" id="KW-0446">Lipid-binding</keyword>
<evidence type="ECO:0000256" key="9">
    <source>
        <dbReference type="ARBA" id="ARBA00023121"/>
    </source>
</evidence>
<proteinExistence type="inferred from homology"/>
<protein>
    <recommendedName>
        <fullName evidence="4">Sorting nexin-17</fullName>
    </recommendedName>
</protein>
<comment type="caution">
    <text evidence="16">The sequence shown here is derived from an EMBL/GenBank/DDBJ whole genome shotgun (WGS) entry which is preliminary data.</text>
</comment>
<dbReference type="SMART" id="SM00312">
    <property type="entry name" value="PX"/>
    <property type="match status" value="1"/>
</dbReference>
<feature type="compositionally biased region" description="Basic and acidic residues" evidence="13">
    <location>
        <begin position="476"/>
        <end position="500"/>
    </location>
</feature>
<feature type="domain" description="PX" evidence="14">
    <location>
        <begin position="1"/>
        <end position="108"/>
    </location>
</feature>
<dbReference type="InterPro" id="IPR001683">
    <property type="entry name" value="PX_dom"/>
</dbReference>
<evidence type="ECO:0000256" key="10">
    <source>
        <dbReference type="ARBA" id="ARBA00023136"/>
    </source>
</evidence>
<feature type="domain" description="Ras-associating" evidence="15">
    <location>
        <begin position="126"/>
        <end position="203"/>
    </location>
</feature>
<dbReference type="SUPFAM" id="SSF64268">
    <property type="entry name" value="PX domain"/>
    <property type="match status" value="1"/>
</dbReference>
<sequence length="524" mass="58998">MHFSIPDTQELKDESGSTYVAYNIHVNGSFHCAVRYKQLHSLHDQLKKVFGSAALPPFPPKKLLPLTPTQTEERRGFLEKYIQLASQDARVSSDEAFTGFLLSAQQETMGAPPKEVDFDVFLMNWQKVTVSVLSTDPTDVVMDAVAREIGLPQDLICYFALFLVKREDADIIIQKRLENFEAPYLSQTSAGPGHCIVIRKSYWDSGWDDALMDDRIALNLAYVQTLSDVERGWVVVPKDTQRQLATLQAKGSKKEYLQLARTLKYYGYLQFAPCFCDYPQPDTRVLISAGGRELNFRLALAQDQYKEISFRVTRIRCWRITTALSPVLRGLAKPITFANGDVITDEAQTKEAELKRCQWKTSVTDKVIDHANGECSGNSQSSDGKHQRLELSFEYLMSKNKLQWITVVSSQAILLSVCLQGMVGELLLKKQGANRPQNNNTRQRPGSGRRGSWSFLKRDGSSYQISVSRSASTDGIVHETREDGKSRTRETTRKHSDPKRNSGIMSPKATMENDAFEGIGDDDL</sequence>
<dbReference type="Gene3D" id="3.30.1520.10">
    <property type="entry name" value="Phox-like domain"/>
    <property type="match status" value="1"/>
</dbReference>
<evidence type="ECO:0000259" key="15">
    <source>
        <dbReference type="PROSITE" id="PS50200"/>
    </source>
</evidence>
<evidence type="ECO:0000259" key="14">
    <source>
        <dbReference type="PROSITE" id="PS50195"/>
    </source>
</evidence>
<evidence type="ECO:0000256" key="6">
    <source>
        <dbReference type="ARBA" id="ARBA00022490"/>
    </source>
</evidence>
<comment type="subcellular location">
    <subcellularLocation>
        <location evidence="1">Cytoplasmic vesicle membrane</location>
        <topology evidence="1">Peripheral membrane protein</topology>
        <orientation evidence="1">Cytoplasmic side</orientation>
    </subcellularLocation>
    <subcellularLocation>
        <location evidence="2">Early endosome</location>
    </subcellularLocation>
</comment>
<dbReference type="FunFam" id="3.30.1520.10:FF:000008">
    <property type="entry name" value="Sorting nexin-17 isoform1"/>
    <property type="match status" value="1"/>
</dbReference>
<dbReference type="Gene3D" id="1.20.80.60">
    <property type="match status" value="1"/>
</dbReference>
<evidence type="ECO:0000256" key="1">
    <source>
        <dbReference type="ARBA" id="ARBA00004180"/>
    </source>
</evidence>
<reference evidence="16" key="1">
    <citation type="journal article" date="2020" name="Cell">
        <title>Large-Scale Comparative Analyses of Tick Genomes Elucidate Their Genetic Diversity and Vector Capacities.</title>
        <authorList>
            <consortium name="Tick Genome and Microbiome Consortium (TIGMIC)"/>
            <person name="Jia N."/>
            <person name="Wang J."/>
            <person name="Shi W."/>
            <person name="Du L."/>
            <person name="Sun Y."/>
            <person name="Zhan W."/>
            <person name="Jiang J.F."/>
            <person name="Wang Q."/>
            <person name="Zhang B."/>
            <person name="Ji P."/>
            <person name="Bell-Sakyi L."/>
            <person name="Cui X.M."/>
            <person name="Yuan T.T."/>
            <person name="Jiang B.G."/>
            <person name="Yang W.F."/>
            <person name="Lam T.T."/>
            <person name="Chang Q.C."/>
            <person name="Ding S.J."/>
            <person name="Wang X.J."/>
            <person name="Zhu J.G."/>
            <person name="Ruan X.D."/>
            <person name="Zhao L."/>
            <person name="Wei J.T."/>
            <person name="Ye R.Z."/>
            <person name="Que T.C."/>
            <person name="Du C.H."/>
            <person name="Zhou Y.H."/>
            <person name="Cheng J.X."/>
            <person name="Dai P.F."/>
            <person name="Guo W.B."/>
            <person name="Han X.H."/>
            <person name="Huang E.J."/>
            <person name="Li L.F."/>
            <person name="Wei W."/>
            <person name="Gao Y.C."/>
            <person name="Liu J.Z."/>
            <person name="Shao H.Z."/>
            <person name="Wang X."/>
            <person name="Wang C.C."/>
            <person name="Yang T.C."/>
            <person name="Huo Q.B."/>
            <person name="Li W."/>
            <person name="Chen H.Y."/>
            <person name="Chen S.E."/>
            <person name="Zhou L.G."/>
            <person name="Ni X.B."/>
            <person name="Tian J.H."/>
            <person name="Sheng Y."/>
            <person name="Liu T."/>
            <person name="Pan Y.S."/>
            <person name="Xia L.Y."/>
            <person name="Li J."/>
            <person name="Zhao F."/>
            <person name="Cao W.C."/>
        </authorList>
    </citation>
    <scope>NUCLEOTIDE SEQUENCE</scope>
    <source>
        <strain evidence="16">Rmic-2018</strain>
    </source>
</reference>
<dbReference type="EMBL" id="JABSTU010000007">
    <property type="protein sequence ID" value="KAH8026048.1"/>
    <property type="molecule type" value="Genomic_DNA"/>
</dbReference>
<dbReference type="CDD" id="cd16121">
    <property type="entry name" value="FERM_F1_SNX17"/>
    <property type="match status" value="1"/>
</dbReference>
<dbReference type="Pfam" id="PF18116">
    <property type="entry name" value="SNX17_FERM_C"/>
    <property type="match status" value="2"/>
</dbReference>
<keyword evidence="5" id="KW-0813">Transport</keyword>
<evidence type="ECO:0000256" key="4">
    <source>
        <dbReference type="ARBA" id="ARBA00015282"/>
    </source>
</evidence>
<dbReference type="InterPro" id="IPR037836">
    <property type="entry name" value="SNX17_FERM-like_dom"/>
</dbReference>
<dbReference type="GO" id="GO:0030659">
    <property type="term" value="C:cytoplasmic vesicle membrane"/>
    <property type="evidence" value="ECO:0007669"/>
    <property type="project" value="UniProtKB-SubCell"/>
</dbReference>
<dbReference type="AlphaFoldDB" id="A0A9J6DWG0"/>
<dbReference type="InterPro" id="IPR011993">
    <property type="entry name" value="PH-like_dom_sf"/>
</dbReference>
<keyword evidence="7" id="KW-0967">Endosome</keyword>
<keyword evidence="11" id="KW-0968">Cytoplasmic vesicle</keyword>
<organism evidence="16 17">
    <name type="scientific">Rhipicephalus microplus</name>
    <name type="common">Cattle tick</name>
    <name type="synonym">Boophilus microplus</name>
    <dbReference type="NCBI Taxonomy" id="6941"/>
    <lineage>
        <taxon>Eukaryota</taxon>
        <taxon>Metazoa</taxon>
        <taxon>Ecdysozoa</taxon>
        <taxon>Arthropoda</taxon>
        <taxon>Chelicerata</taxon>
        <taxon>Arachnida</taxon>
        <taxon>Acari</taxon>
        <taxon>Parasitiformes</taxon>
        <taxon>Ixodida</taxon>
        <taxon>Ixodoidea</taxon>
        <taxon>Ixodidae</taxon>
        <taxon>Rhipicephalinae</taxon>
        <taxon>Rhipicephalus</taxon>
        <taxon>Boophilus</taxon>
    </lineage>
</organism>
<evidence type="ECO:0000256" key="13">
    <source>
        <dbReference type="SAM" id="MobiDB-lite"/>
    </source>
</evidence>
<dbReference type="InterPro" id="IPR028666">
    <property type="entry name" value="SNX17_FERM_N"/>
</dbReference>
<dbReference type="CDD" id="cd06885">
    <property type="entry name" value="PX_SNX17_31"/>
    <property type="match status" value="1"/>
</dbReference>
<dbReference type="Gene3D" id="2.30.29.30">
    <property type="entry name" value="Pleckstrin-homology domain (PH domain)/Phosphotyrosine-binding domain (PTB)"/>
    <property type="match status" value="2"/>
</dbReference>
<accession>A0A9J6DWG0</accession>
<dbReference type="GO" id="GO:0005769">
    <property type="term" value="C:early endosome"/>
    <property type="evidence" value="ECO:0007669"/>
    <property type="project" value="UniProtKB-SubCell"/>
</dbReference>
<dbReference type="InterPro" id="IPR000159">
    <property type="entry name" value="RA_dom"/>
</dbReference>
<dbReference type="InterPro" id="IPR040842">
    <property type="entry name" value="SNX17/31_FERM"/>
</dbReference>
<reference evidence="16" key="2">
    <citation type="submission" date="2021-09" db="EMBL/GenBank/DDBJ databases">
        <authorList>
            <person name="Jia N."/>
            <person name="Wang J."/>
            <person name="Shi W."/>
            <person name="Du L."/>
            <person name="Sun Y."/>
            <person name="Zhan W."/>
            <person name="Jiang J."/>
            <person name="Wang Q."/>
            <person name="Zhang B."/>
            <person name="Ji P."/>
            <person name="Sakyi L.B."/>
            <person name="Cui X."/>
            <person name="Yuan T."/>
            <person name="Jiang B."/>
            <person name="Yang W."/>
            <person name="Lam T.T.-Y."/>
            <person name="Chang Q."/>
            <person name="Ding S."/>
            <person name="Wang X."/>
            <person name="Zhu J."/>
            <person name="Ruan X."/>
            <person name="Zhao L."/>
            <person name="Wei J."/>
            <person name="Que T."/>
            <person name="Du C."/>
            <person name="Cheng J."/>
            <person name="Dai P."/>
            <person name="Han X."/>
            <person name="Huang E."/>
            <person name="Gao Y."/>
            <person name="Liu J."/>
            <person name="Shao H."/>
            <person name="Ye R."/>
            <person name="Li L."/>
            <person name="Wei W."/>
            <person name="Wang X."/>
            <person name="Wang C."/>
            <person name="Huo Q."/>
            <person name="Li W."/>
            <person name="Guo W."/>
            <person name="Chen H."/>
            <person name="Chen S."/>
            <person name="Zhou L."/>
            <person name="Zhou L."/>
            <person name="Ni X."/>
            <person name="Tian J."/>
            <person name="Zhou Y."/>
            <person name="Sheng Y."/>
            <person name="Liu T."/>
            <person name="Pan Y."/>
            <person name="Xia L."/>
            <person name="Li J."/>
            <person name="Zhao F."/>
            <person name="Cao W."/>
        </authorList>
    </citation>
    <scope>NUCLEOTIDE SEQUENCE</scope>
    <source>
        <strain evidence="16">Rmic-2018</strain>
        <tissue evidence="16">Larvae</tissue>
    </source>
</reference>
<evidence type="ECO:0000256" key="3">
    <source>
        <dbReference type="ARBA" id="ARBA00010883"/>
    </source>
</evidence>
<dbReference type="InterPro" id="IPR048767">
    <property type="entry name" value="SNX17-31_FERM_F2"/>
</dbReference>
<evidence type="ECO:0000256" key="8">
    <source>
        <dbReference type="ARBA" id="ARBA00022927"/>
    </source>
</evidence>
<evidence type="ECO:0000256" key="12">
    <source>
        <dbReference type="ARBA" id="ARBA00045612"/>
    </source>
</evidence>
<dbReference type="GO" id="GO:0032456">
    <property type="term" value="P:endocytic recycling"/>
    <property type="evidence" value="ECO:0007669"/>
    <property type="project" value="TreeGrafter"/>
</dbReference>
<name>A0A9J6DWG0_RHIMP</name>
<comment type="similarity">
    <text evidence="3">Belongs to the sorting nexin family.</text>
</comment>
<dbReference type="PANTHER" id="PTHR12431">
    <property type="entry name" value="SORTING NEXIN 17 AND 27"/>
    <property type="match status" value="1"/>
</dbReference>
<dbReference type="PROSITE" id="PS50200">
    <property type="entry name" value="RA"/>
    <property type="match status" value="1"/>
</dbReference>
<keyword evidence="17" id="KW-1185">Reference proteome</keyword>
<keyword evidence="10" id="KW-0472">Membrane</keyword>
<dbReference type="CDD" id="cd13337">
    <property type="entry name" value="FERM-like_C_SNX17"/>
    <property type="match status" value="1"/>
</dbReference>
<dbReference type="FunFam" id="1.20.80.60:FF:000001">
    <property type="entry name" value="Sorting nexin-17 isoform1"/>
    <property type="match status" value="1"/>
</dbReference>
<feature type="compositionally biased region" description="Polar residues" evidence="13">
    <location>
        <begin position="461"/>
        <end position="473"/>
    </location>
</feature>
<keyword evidence="8" id="KW-0653">Protein transport</keyword>
<dbReference type="Pfam" id="PF21271">
    <property type="entry name" value="SNX17-31_F2_FERM"/>
    <property type="match status" value="1"/>
</dbReference>
<dbReference type="PROSITE" id="PS50195">
    <property type="entry name" value="PX"/>
    <property type="match status" value="1"/>
</dbReference>